<sequence length="151" mass="16910">MKKVIQGDRAFDLTIDPDVAYRIAVLAQSYQGEGIMPMEEDDVVDNDRGDDPITDLDAIADEAEEPHEDVLDDELEGLIRGLNVDAKHDLLALIWVGRGDYEARDWASARRAAREAEPFNVIDYLEELQMGSDYIENALEAMGYPPPDELS</sequence>
<name>A0A059F778_9PROT</name>
<dbReference type="EMBL" id="ARYJ01000015">
    <property type="protein sequence ID" value="KCZ83961.1"/>
    <property type="molecule type" value="Genomic_DNA"/>
</dbReference>
<comment type="caution">
    <text evidence="1">The sequence shown here is derived from an EMBL/GenBank/DDBJ whole genome shotgun (WGS) entry which is preliminary data.</text>
</comment>
<gene>
    <name evidence="1" type="ORF">HJA_16096</name>
</gene>
<dbReference type="RefSeq" id="WP_162177083.1">
    <property type="nucleotide sequence ID" value="NZ_ARYJ01000015.1"/>
</dbReference>
<evidence type="ECO:0000313" key="1">
    <source>
        <dbReference type="EMBL" id="KCZ83961.1"/>
    </source>
</evidence>
<evidence type="ECO:0000313" key="2">
    <source>
        <dbReference type="Proteomes" id="UP000024816"/>
    </source>
</evidence>
<protein>
    <recommendedName>
        <fullName evidence="3">DUF3775 domain-containing protein</fullName>
    </recommendedName>
</protein>
<organism evidence="1 2">
    <name type="scientific">Hyphomonas jannaschiana VP2</name>
    <dbReference type="NCBI Taxonomy" id="1280952"/>
    <lineage>
        <taxon>Bacteria</taxon>
        <taxon>Pseudomonadati</taxon>
        <taxon>Pseudomonadota</taxon>
        <taxon>Alphaproteobacteria</taxon>
        <taxon>Hyphomonadales</taxon>
        <taxon>Hyphomonadaceae</taxon>
        <taxon>Hyphomonas</taxon>
    </lineage>
</organism>
<dbReference type="Proteomes" id="UP000024816">
    <property type="component" value="Unassembled WGS sequence"/>
</dbReference>
<dbReference type="STRING" id="1280952.HJA_16096"/>
<dbReference type="AlphaFoldDB" id="A0A059F778"/>
<evidence type="ECO:0008006" key="3">
    <source>
        <dbReference type="Google" id="ProtNLM"/>
    </source>
</evidence>
<dbReference type="InterPro" id="IPR022254">
    <property type="entry name" value="DUF3775"/>
</dbReference>
<keyword evidence="2" id="KW-1185">Reference proteome</keyword>
<accession>A0A059F778</accession>
<proteinExistence type="predicted"/>
<dbReference type="PATRIC" id="fig|1280952.3.peg.3223"/>
<dbReference type="Pfam" id="PF12616">
    <property type="entry name" value="DUF3775"/>
    <property type="match status" value="1"/>
</dbReference>
<reference evidence="1 2" key="1">
    <citation type="journal article" date="2014" name="Antonie Van Leeuwenhoek">
        <title>Hyphomonas beringensis sp. nov. and Hyphomonas chukchiensis sp. nov., isolated from surface seawater of the Bering Sea and Chukchi Sea.</title>
        <authorList>
            <person name="Li C."/>
            <person name="Lai Q."/>
            <person name="Li G."/>
            <person name="Dong C."/>
            <person name="Wang J."/>
            <person name="Liao Y."/>
            <person name="Shao Z."/>
        </authorList>
    </citation>
    <scope>NUCLEOTIDE SEQUENCE [LARGE SCALE GENOMIC DNA]</scope>
    <source>
        <strain evidence="1 2">VP2</strain>
    </source>
</reference>